<sequence length="533" mass="56876">MLTELGTFFTQILHVFSDPLLVIVLFGATALGLIMGALPGLTATMGIALLTGLTYNVPLQYTFAILMGIYVGGIYGGSISAILLNIPGTASAAATALDGHKLALEGKAERTIKITRLASIIGTFLGVVALTMIAPVMAKLALNFTSPEFFMLAFFGVMICGSVVSEDLTIKGWIAGILGLLLAFVRYDDVEGISKFTFGISELQSGIQVIPAMIGFYAVPEVIKAFVRNETFSVVENSESDKSFLGVLFGKIFNLFRSEKKEVATFKDVLEEEKFIFKTVFSQLRAIIQSAAIGLGLGALPGVGEDVAAWVSYDTARKTSKNGDKFGTGIYEGTIAPEVGNNAAIGGAIIPLLTLGIPGSPPAAVLLGALMLHNVRPGPRIQIENPGFIAMIAALLFCAIIALWIVGSILAKPMTKVLKVPTVYLMPIIAILSVVGGYSLSMSSFDLITIFIFGIIGYIFDKMQYSAAPIILGLILGNMLDFRFRQALITNNGSFLIFVTRPISLIFLVIIIFTIAKIIIKGIKESKQENIAG</sequence>
<feature type="transmembrane region" description="Helical" evidence="1">
    <location>
        <begin position="20"/>
        <end position="49"/>
    </location>
</feature>
<dbReference type="EMBL" id="FQXM01000007">
    <property type="protein sequence ID" value="SHH59873.1"/>
    <property type="molecule type" value="Genomic_DNA"/>
</dbReference>
<feature type="transmembrane region" description="Helical" evidence="1">
    <location>
        <begin position="388"/>
        <end position="411"/>
    </location>
</feature>
<keyword evidence="1" id="KW-0812">Transmembrane</keyword>
<evidence type="ECO:0000259" key="2">
    <source>
        <dbReference type="Pfam" id="PF01970"/>
    </source>
</evidence>
<dbReference type="Proteomes" id="UP000184447">
    <property type="component" value="Unassembled WGS sequence"/>
</dbReference>
<protein>
    <submittedName>
        <fullName evidence="3">Putative tricarboxylic transport membrane protein</fullName>
    </submittedName>
</protein>
<keyword evidence="4" id="KW-1185">Reference proteome</keyword>
<evidence type="ECO:0000313" key="4">
    <source>
        <dbReference type="Proteomes" id="UP000184447"/>
    </source>
</evidence>
<dbReference type="STRING" id="1121316.SAMN02745207_01670"/>
<organism evidence="3 4">
    <name type="scientific">Clostridium grantii DSM 8605</name>
    <dbReference type="NCBI Taxonomy" id="1121316"/>
    <lineage>
        <taxon>Bacteria</taxon>
        <taxon>Bacillati</taxon>
        <taxon>Bacillota</taxon>
        <taxon>Clostridia</taxon>
        <taxon>Eubacteriales</taxon>
        <taxon>Clostridiaceae</taxon>
        <taxon>Clostridium</taxon>
    </lineage>
</organism>
<feature type="transmembrane region" description="Helical" evidence="1">
    <location>
        <begin position="149"/>
        <end position="164"/>
    </location>
</feature>
<accession>A0A1M5UB08</accession>
<keyword evidence="1" id="KW-0472">Membrane</keyword>
<dbReference type="InterPro" id="IPR002823">
    <property type="entry name" value="DUF112_TM"/>
</dbReference>
<feature type="domain" description="DUF112" evidence="2">
    <location>
        <begin position="23"/>
        <end position="472"/>
    </location>
</feature>
<feature type="transmembrane region" description="Helical" evidence="1">
    <location>
        <begin position="495"/>
        <end position="520"/>
    </location>
</feature>
<dbReference type="PANTHER" id="PTHR35342">
    <property type="entry name" value="TRICARBOXYLIC TRANSPORT PROTEIN"/>
    <property type="match status" value="1"/>
</dbReference>
<evidence type="ECO:0000313" key="3">
    <source>
        <dbReference type="EMBL" id="SHH59873.1"/>
    </source>
</evidence>
<dbReference type="OrthoDB" id="9781349at2"/>
<proteinExistence type="predicted"/>
<dbReference type="Pfam" id="PF01970">
    <property type="entry name" value="TctA"/>
    <property type="match status" value="1"/>
</dbReference>
<keyword evidence="1" id="KW-1133">Transmembrane helix</keyword>
<dbReference type="PANTHER" id="PTHR35342:SF5">
    <property type="entry name" value="TRICARBOXYLIC TRANSPORT PROTEIN"/>
    <property type="match status" value="1"/>
</dbReference>
<feature type="transmembrane region" description="Helical" evidence="1">
    <location>
        <begin position="423"/>
        <end position="440"/>
    </location>
</feature>
<evidence type="ECO:0000256" key="1">
    <source>
        <dbReference type="SAM" id="Phobius"/>
    </source>
</evidence>
<feature type="transmembrane region" description="Helical" evidence="1">
    <location>
        <begin position="61"/>
        <end position="84"/>
    </location>
</feature>
<feature type="transmembrane region" description="Helical" evidence="1">
    <location>
        <begin position="170"/>
        <end position="187"/>
    </location>
</feature>
<dbReference type="RefSeq" id="WP_073337972.1">
    <property type="nucleotide sequence ID" value="NZ_FQXM01000007.1"/>
</dbReference>
<feature type="transmembrane region" description="Helical" evidence="1">
    <location>
        <begin position="117"/>
        <end position="137"/>
    </location>
</feature>
<gene>
    <name evidence="3" type="ORF">SAMN02745207_01670</name>
</gene>
<name>A0A1M5UB08_9CLOT</name>
<reference evidence="3 4" key="1">
    <citation type="submission" date="2016-11" db="EMBL/GenBank/DDBJ databases">
        <authorList>
            <person name="Jaros S."/>
            <person name="Januszkiewicz K."/>
            <person name="Wedrychowicz H."/>
        </authorList>
    </citation>
    <scope>NUCLEOTIDE SEQUENCE [LARGE SCALE GENOMIC DNA]</scope>
    <source>
        <strain evidence="3 4">DSM 8605</strain>
    </source>
</reference>
<feature type="transmembrane region" description="Helical" evidence="1">
    <location>
        <begin position="447"/>
        <end position="475"/>
    </location>
</feature>
<dbReference type="AlphaFoldDB" id="A0A1M5UB08"/>